<keyword evidence="7 12" id="KW-0798">TonB box</keyword>
<organism evidence="16 17">
    <name type="scientific">Zeimonas arvi</name>
    <dbReference type="NCBI Taxonomy" id="2498847"/>
    <lineage>
        <taxon>Bacteria</taxon>
        <taxon>Pseudomonadati</taxon>
        <taxon>Pseudomonadota</taxon>
        <taxon>Betaproteobacteria</taxon>
        <taxon>Burkholderiales</taxon>
        <taxon>Burkholderiaceae</taxon>
        <taxon>Zeimonas</taxon>
    </lineage>
</organism>
<feature type="domain" description="TonB-dependent receptor plug" evidence="15">
    <location>
        <begin position="138"/>
        <end position="250"/>
    </location>
</feature>
<dbReference type="PANTHER" id="PTHR30069">
    <property type="entry name" value="TONB-DEPENDENT OUTER MEMBRANE RECEPTOR"/>
    <property type="match status" value="1"/>
</dbReference>
<dbReference type="GO" id="GO:0009279">
    <property type="term" value="C:cell outer membrane"/>
    <property type="evidence" value="ECO:0007669"/>
    <property type="project" value="UniProtKB-SubCell"/>
</dbReference>
<proteinExistence type="inferred from homology"/>
<dbReference type="Pfam" id="PF00593">
    <property type="entry name" value="TonB_dep_Rec_b-barrel"/>
    <property type="match status" value="1"/>
</dbReference>
<dbReference type="InterPro" id="IPR037066">
    <property type="entry name" value="Plug_dom_sf"/>
</dbReference>
<sequence length="841" mass="89673">MLLRCINDAILCCNSLGRLDSTQVRRRFSTSTVTPAPRQQRNGESVPKATKSARAHEPPSRAARATRSTIPRAPGRDHTAVHKPTLRAIAAGAAICLLSAAQAQQVTEPPTPVAQTSDAAGGGLGAVVVTATRSDTPLLEVPASASVVSRQDLEQRNVARFGDAVAEVPGLYVRGAAFGASFPGSGQAVLSLRGIPRTPRTLVMVDGLPINNALSGGVNVSGIALENVERVEVLRGPYSALWGGNAMGGVINFISASPDQPLAEIRGGLGSNGLRAGSAIFRKRFEGGLGVSMAFGYRESDGYDDSDYAIKRALPGTGAIPVTGAIPTRTPEGAPAWWVGLKGARPWTQTNASARFDWTLGPATRMNAGLAWGEYEVGYRRPSSFLIGPAGTPVSSGNVGLADASTPLRIAMAETDFLTPTPSGERDLRVFAGVEHRFSGGSLLKVNLGRLEHRFGFSQAGRGADYESGPGTYTDQPNDRTDLDVSWRNRLGESTIFTAGFSLNHSTLDRSTQSLAYWRDPDTAVAETGRSTGESDNTALFAQTETFVGEKGRLVLGARYDRFRTSGSIADASGSATFPANTFSRLSPKAAFAWQASPELTLRTSLGAGFRPPALLDLYSRFTVPSPVAGQLILYDASPDLEPERVIALDAGFDLALANGLQGSVTVFAQQLRDLIYRRSITPTLTRAENTGEARVDGIEASFRAPTGLQGLRVIGSYTHNFRYEVTKNDAVPGSVGKNLTDVPRTLWSLGAEYASGPWSGLLVYRHVGHVFGSSDDLNQETTEGMYGAYDRHGVASARIGYRFSRQFSASLAIDNLTDRQYFVFAKQPGRTVFAEAAWRF</sequence>
<comment type="subcellular location">
    <subcellularLocation>
        <location evidence="1 11">Cell outer membrane</location>
        <topology evidence="1 11">Multi-pass membrane protein</topology>
    </subcellularLocation>
</comment>
<dbReference type="InterPro" id="IPR039426">
    <property type="entry name" value="TonB-dep_rcpt-like"/>
</dbReference>
<keyword evidence="6" id="KW-0732">Signal</keyword>
<name>A0A5C8NVY5_9BURK</name>
<dbReference type="OrthoDB" id="9760620at2"/>
<dbReference type="GO" id="GO:0015344">
    <property type="term" value="F:siderophore uptake transmembrane transporter activity"/>
    <property type="evidence" value="ECO:0007669"/>
    <property type="project" value="TreeGrafter"/>
</dbReference>
<dbReference type="InterPro" id="IPR036942">
    <property type="entry name" value="Beta-barrel_TonB_sf"/>
</dbReference>
<evidence type="ECO:0000256" key="8">
    <source>
        <dbReference type="ARBA" id="ARBA00023136"/>
    </source>
</evidence>
<dbReference type="CDD" id="cd01347">
    <property type="entry name" value="ligand_gated_channel"/>
    <property type="match status" value="1"/>
</dbReference>
<keyword evidence="8 11" id="KW-0472">Membrane</keyword>
<feature type="region of interest" description="Disordered" evidence="13">
    <location>
        <begin position="26"/>
        <end position="81"/>
    </location>
</feature>
<keyword evidence="9 16" id="KW-0675">Receptor</keyword>
<feature type="domain" description="TonB-dependent receptor-like beta-barrel" evidence="14">
    <location>
        <begin position="416"/>
        <end position="817"/>
    </location>
</feature>
<keyword evidence="5 11" id="KW-0812">Transmembrane</keyword>
<evidence type="ECO:0000256" key="10">
    <source>
        <dbReference type="ARBA" id="ARBA00023237"/>
    </source>
</evidence>
<evidence type="ECO:0000256" key="12">
    <source>
        <dbReference type="RuleBase" id="RU003357"/>
    </source>
</evidence>
<reference evidence="16 17" key="1">
    <citation type="submission" date="2019-06" db="EMBL/GenBank/DDBJ databases">
        <title>Quisquiliibacterium sp. nov., isolated from a maize field.</title>
        <authorList>
            <person name="Lin S.-Y."/>
            <person name="Tsai C.-F."/>
            <person name="Young C.-C."/>
        </authorList>
    </citation>
    <scope>NUCLEOTIDE SEQUENCE [LARGE SCALE GENOMIC DNA]</scope>
    <source>
        <strain evidence="16 17">CC-CFT501</strain>
    </source>
</reference>
<evidence type="ECO:0000256" key="13">
    <source>
        <dbReference type="SAM" id="MobiDB-lite"/>
    </source>
</evidence>
<evidence type="ECO:0000256" key="5">
    <source>
        <dbReference type="ARBA" id="ARBA00022692"/>
    </source>
</evidence>
<evidence type="ECO:0000259" key="14">
    <source>
        <dbReference type="Pfam" id="PF00593"/>
    </source>
</evidence>
<dbReference type="Gene3D" id="2.40.170.20">
    <property type="entry name" value="TonB-dependent receptor, beta-barrel domain"/>
    <property type="match status" value="1"/>
</dbReference>
<dbReference type="Proteomes" id="UP000321548">
    <property type="component" value="Unassembled WGS sequence"/>
</dbReference>
<keyword evidence="4 11" id="KW-1134">Transmembrane beta strand</keyword>
<dbReference type="EMBL" id="VDUY01000004">
    <property type="protein sequence ID" value="TXL65324.1"/>
    <property type="molecule type" value="Genomic_DNA"/>
</dbReference>
<evidence type="ECO:0000256" key="7">
    <source>
        <dbReference type="ARBA" id="ARBA00023077"/>
    </source>
</evidence>
<evidence type="ECO:0000256" key="4">
    <source>
        <dbReference type="ARBA" id="ARBA00022452"/>
    </source>
</evidence>
<dbReference type="PANTHER" id="PTHR30069:SF29">
    <property type="entry name" value="HEMOGLOBIN AND HEMOGLOBIN-HAPTOGLOBIN-BINDING PROTEIN 1-RELATED"/>
    <property type="match status" value="1"/>
</dbReference>
<evidence type="ECO:0000313" key="16">
    <source>
        <dbReference type="EMBL" id="TXL65324.1"/>
    </source>
</evidence>
<evidence type="ECO:0000256" key="6">
    <source>
        <dbReference type="ARBA" id="ARBA00022729"/>
    </source>
</evidence>
<keyword evidence="10 11" id="KW-0998">Cell outer membrane</keyword>
<dbReference type="Pfam" id="PF07715">
    <property type="entry name" value="Plug"/>
    <property type="match status" value="1"/>
</dbReference>
<protein>
    <submittedName>
        <fullName evidence="16">TonB-dependent receptor</fullName>
    </submittedName>
</protein>
<dbReference type="GO" id="GO:0044718">
    <property type="term" value="P:siderophore transmembrane transport"/>
    <property type="evidence" value="ECO:0007669"/>
    <property type="project" value="TreeGrafter"/>
</dbReference>
<accession>A0A5C8NVY5</accession>
<gene>
    <name evidence="16" type="ORF">FHP08_11070</name>
</gene>
<evidence type="ECO:0000313" key="17">
    <source>
        <dbReference type="Proteomes" id="UP000321548"/>
    </source>
</evidence>
<evidence type="ECO:0000256" key="1">
    <source>
        <dbReference type="ARBA" id="ARBA00004571"/>
    </source>
</evidence>
<keyword evidence="3 11" id="KW-0813">Transport</keyword>
<feature type="compositionally biased region" description="Polar residues" evidence="13">
    <location>
        <begin position="29"/>
        <end position="43"/>
    </location>
</feature>
<evidence type="ECO:0000256" key="2">
    <source>
        <dbReference type="ARBA" id="ARBA00009810"/>
    </source>
</evidence>
<evidence type="ECO:0000259" key="15">
    <source>
        <dbReference type="Pfam" id="PF07715"/>
    </source>
</evidence>
<dbReference type="InterPro" id="IPR000531">
    <property type="entry name" value="Beta-barrel_TonB"/>
</dbReference>
<evidence type="ECO:0000256" key="3">
    <source>
        <dbReference type="ARBA" id="ARBA00022448"/>
    </source>
</evidence>
<evidence type="ECO:0000256" key="11">
    <source>
        <dbReference type="PROSITE-ProRule" id="PRU01360"/>
    </source>
</evidence>
<evidence type="ECO:0000256" key="9">
    <source>
        <dbReference type="ARBA" id="ARBA00023170"/>
    </source>
</evidence>
<dbReference type="InterPro" id="IPR012910">
    <property type="entry name" value="Plug_dom"/>
</dbReference>
<dbReference type="SUPFAM" id="SSF56935">
    <property type="entry name" value="Porins"/>
    <property type="match status" value="1"/>
</dbReference>
<keyword evidence="17" id="KW-1185">Reference proteome</keyword>
<comment type="similarity">
    <text evidence="2 11 12">Belongs to the TonB-dependent receptor family.</text>
</comment>
<comment type="caution">
    <text evidence="16">The sequence shown here is derived from an EMBL/GenBank/DDBJ whole genome shotgun (WGS) entry which is preliminary data.</text>
</comment>
<dbReference type="PROSITE" id="PS52016">
    <property type="entry name" value="TONB_DEPENDENT_REC_3"/>
    <property type="match status" value="1"/>
</dbReference>
<dbReference type="Gene3D" id="2.170.130.10">
    <property type="entry name" value="TonB-dependent receptor, plug domain"/>
    <property type="match status" value="1"/>
</dbReference>
<dbReference type="AlphaFoldDB" id="A0A5C8NVY5"/>